<proteinExistence type="predicted"/>
<keyword evidence="1" id="KW-1133">Transmembrane helix</keyword>
<dbReference type="Pfam" id="PF22564">
    <property type="entry name" value="HAAS"/>
    <property type="match status" value="1"/>
</dbReference>
<organism evidence="2 3">
    <name type="scientific">Candidatus Faecivivens stercoravium</name>
    <dbReference type="NCBI Taxonomy" id="2840803"/>
    <lineage>
        <taxon>Bacteria</taxon>
        <taxon>Bacillati</taxon>
        <taxon>Bacillota</taxon>
        <taxon>Clostridia</taxon>
        <taxon>Eubacteriales</taxon>
        <taxon>Oscillospiraceae</taxon>
        <taxon>Oscillospiraceae incertae sedis</taxon>
        <taxon>Candidatus Faecivivens</taxon>
    </lineage>
</organism>
<evidence type="ECO:0000256" key="1">
    <source>
        <dbReference type="SAM" id="Phobius"/>
    </source>
</evidence>
<dbReference type="Proteomes" id="UP000824241">
    <property type="component" value="Unassembled WGS sequence"/>
</dbReference>
<evidence type="ECO:0000313" key="2">
    <source>
        <dbReference type="EMBL" id="HIR60503.1"/>
    </source>
</evidence>
<reference evidence="2" key="1">
    <citation type="submission" date="2020-10" db="EMBL/GenBank/DDBJ databases">
        <authorList>
            <person name="Gilroy R."/>
        </authorList>
    </citation>
    <scope>NUCLEOTIDE SEQUENCE</scope>
    <source>
        <strain evidence="2">CHK189-12415</strain>
    </source>
</reference>
<dbReference type="EMBL" id="DVHA01000096">
    <property type="protein sequence ID" value="HIR60503.1"/>
    <property type="molecule type" value="Genomic_DNA"/>
</dbReference>
<feature type="transmembrane region" description="Helical" evidence="1">
    <location>
        <begin position="89"/>
        <end position="119"/>
    </location>
</feature>
<dbReference type="AlphaFoldDB" id="A0A9D1J4I3"/>
<accession>A0A9D1J4I3</accession>
<comment type="caution">
    <text evidence="2">The sequence shown here is derived from an EMBL/GenBank/DDBJ whole genome shotgun (WGS) entry which is preliminary data.</text>
</comment>
<protein>
    <submittedName>
        <fullName evidence="2">DUF1700 domain-containing protein</fullName>
    </submittedName>
</protein>
<keyword evidence="1" id="KW-0812">Transmembrane</keyword>
<keyword evidence="1" id="KW-0472">Membrane</keyword>
<sequence length="219" mass="23606">MTRAEFIAELRGRLYTLPAEERDNAVQFYEEYFDDAGPENEQAVINELGSPENVANKILSGEGNITPAQTWKTPGRNTPKQSDTTGLKIAVAILAVISSPIWLTLLFLFAVAAFAAVIFAMAMLTALVAVALACLVVCVVCLVLGVWLLFRDPLNGAFVLSVGLMGLGGALVFFPLIALLWKKFSPTVMGWAKKAAGKLSSTCKKAWNGLKKFVANLSH</sequence>
<name>A0A9D1J4I3_9FIRM</name>
<gene>
    <name evidence="2" type="ORF">IAB37_02880</name>
</gene>
<reference evidence="2" key="2">
    <citation type="journal article" date="2021" name="PeerJ">
        <title>Extensive microbial diversity within the chicken gut microbiome revealed by metagenomics and culture.</title>
        <authorList>
            <person name="Gilroy R."/>
            <person name="Ravi A."/>
            <person name="Getino M."/>
            <person name="Pursley I."/>
            <person name="Horton D.L."/>
            <person name="Alikhan N.F."/>
            <person name="Baker D."/>
            <person name="Gharbi K."/>
            <person name="Hall N."/>
            <person name="Watson M."/>
            <person name="Adriaenssens E.M."/>
            <person name="Foster-Nyarko E."/>
            <person name="Jarju S."/>
            <person name="Secka A."/>
            <person name="Antonio M."/>
            <person name="Oren A."/>
            <person name="Chaudhuri R.R."/>
            <person name="La Ragione R."/>
            <person name="Hildebrand F."/>
            <person name="Pallen M.J."/>
        </authorList>
    </citation>
    <scope>NUCLEOTIDE SEQUENCE</scope>
    <source>
        <strain evidence="2">CHK189-12415</strain>
    </source>
</reference>
<feature type="transmembrane region" description="Helical" evidence="1">
    <location>
        <begin position="126"/>
        <end position="150"/>
    </location>
</feature>
<evidence type="ECO:0000313" key="3">
    <source>
        <dbReference type="Proteomes" id="UP000824241"/>
    </source>
</evidence>
<feature type="transmembrane region" description="Helical" evidence="1">
    <location>
        <begin position="156"/>
        <end position="181"/>
    </location>
</feature>